<evidence type="ECO:0000313" key="4">
    <source>
        <dbReference type="Proteomes" id="UP000186141"/>
    </source>
</evidence>
<keyword evidence="1" id="KW-0175">Coiled coil</keyword>
<dbReference type="AlphaFoldDB" id="A0A1N7NPS6"/>
<protein>
    <submittedName>
        <fullName evidence="3">Cell division protein FtsB</fullName>
    </submittedName>
</protein>
<evidence type="ECO:0000313" key="3">
    <source>
        <dbReference type="EMBL" id="SIT00317.1"/>
    </source>
</evidence>
<dbReference type="RefSeq" id="WP_076531212.1">
    <property type="nucleotide sequence ID" value="NZ_BMEH01000004.1"/>
</dbReference>
<gene>
    <name evidence="3" type="ORF">SAMN05421774_10441</name>
</gene>
<keyword evidence="2" id="KW-0812">Transmembrane</keyword>
<proteinExistence type="predicted"/>
<dbReference type="EMBL" id="FTOT01000004">
    <property type="protein sequence ID" value="SIT00317.1"/>
    <property type="molecule type" value="Genomic_DNA"/>
</dbReference>
<keyword evidence="3" id="KW-0132">Cell division</keyword>
<sequence length="100" mass="11072">MTGPSSRPPVGTALLLMMAVAITSYFAFAAMQGDHGLFRRVQIKADITDLQARKAELEEELARITNLTTRLSDTSLDLDLLDERARVVLGYLRADEVVIH</sequence>
<organism evidence="3 4">
    <name type="scientific">Gemmobacter megaterium</name>
    <dbReference type="NCBI Taxonomy" id="1086013"/>
    <lineage>
        <taxon>Bacteria</taxon>
        <taxon>Pseudomonadati</taxon>
        <taxon>Pseudomonadota</taxon>
        <taxon>Alphaproteobacteria</taxon>
        <taxon>Rhodobacterales</taxon>
        <taxon>Paracoccaceae</taxon>
        <taxon>Gemmobacter</taxon>
    </lineage>
</organism>
<dbReference type="Pfam" id="PF04977">
    <property type="entry name" value="DivIC"/>
    <property type="match status" value="1"/>
</dbReference>
<keyword evidence="2" id="KW-0472">Membrane</keyword>
<dbReference type="STRING" id="1086013.SAMN05421774_10441"/>
<keyword evidence="2" id="KW-1133">Transmembrane helix</keyword>
<keyword evidence="4" id="KW-1185">Reference proteome</keyword>
<dbReference type="Proteomes" id="UP000186141">
    <property type="component" value="Unassembled WGS sequence"/>
</dbReference>
<dbReference type="GO" id="GO:0051301">
    <property type="term" value="P:cell division"/>
    <property type="evidence" value="ECO:0007669"/>
    <property type="project" value="UniProtKB-KW"/>
</dbReference>
<accession>A0A1N7NPS6</accession>
<dbReference type="InterPro" id="IPR007060">
    <property type="entry name" value="FtsL/DivIC"/>
</dbReference>
<dbReference type="OrthoDB" id="7689499at2"/>
<reference evidence="3 4" key="1">
    <citation type="submission" date="2017-01" db="EMBL/GenBank/DDBJ databases">
        <authorList>
            <person name="Mah S.A."/>
            <person name="Swanson W.J."/>
            <person name="Moy G.W."/>
            <person name="Vacquier V.D."/>
        </authorList>
    </citation>
    <scope>NUCLEOTIDE SEQUENCE [LARGE SCALE GENOMIC DNA]</scope>
    <source>
        <strain evidence="3 4">DSM 26375</strain>
    </source>
</reference>
<feature type="coiled-coil region" evidence="1">
    <location>
        <begin position="40"/>
        <end position="74"/>
    </location>
</feature>
<evidence type="ECO:0000256" key="2">
    <source>
        <dbReference type="SAM" id="Phobius"/>
    </source>
</evidence>
<evidence type="ECO:0000256" key="1">
    <source>
        <dbReference type="SAM" id="Coils"/>
    </source>
</evidence>
<keyword evidence="3" id="KW-0131">Cell cycle</keyword>
<feature type="transmembrane region" description="Helical" evidence="2">
    <location>
        <begin position="12"/>
        <end position="31"/>
    </location>
</feature>
<name>A0A1N7NPS6_9RHOB</name>